<protein>
    <submittedName>
        <fullName evidence="1">Uncharacterized protein</fullName>
    </submittedName>
</protein>
<dbReference type="EMBL" id="JAANQT010008651">
    <property type="protein sequence ID" value="KAG1280541.1"/>
    <property type="molecule type" value="Genomic_DNA"/>
</dbReference>
<dbReference type="AlphaFoldDB" id="A0A9P6WTR6"/>
<accession>A0A9P6WTR6</accession>
<reference evidence="1" key="1">
    <citation type="journal article" date="2020" name="Microb. Genom.">
        <title>Genetic diversity of clinical and environmental Mucorales isolates obtained from an investigation of mucormycosis cases among solid organ transplant recipients.</title>
        <authorList>
            <person name="Nguyen M.H."/>
            <person name="Kaul D."/>
            <person name="Muto C."/>
            <person name="Cheng S.J."/>
            <person name="Richter R.A."/>
            <person name="Bruno V.M."/>
            <person name="Liu G."/>
            <person name="Beyhan S."/>
            <person name="Sundermann A.J."/>
            <person name="Mounaud S."/>
            <person name="Pasculle A.W."/>
            <person name="Nierman W.C."/>
            <person name="Driscoll E."/>
            <person name="Cumbie R."/>
            <person name="Clancy C.J."/>
            <person name="Dupont C.L."/>
        </authorList>
    </citation>
    <scope>NUCLEOTIDE SEQUENCE</scope>
    <source>
        <strain evidence="1">GL11</strain>
    </source>
</reference>
<comment type="caution">
    <text evidence="1">The sequence shown here is derived from an EMBL/GenBank/DDBJ whole genome shotgun (WGS) entry which is preliminary data.</text>
</comment>
<name>A0A9P6WTR6_RHIOR</name>
<proteinExistence type="predicted"/>
<gene>
    <name evidence="1" type="ORF">G6F64_014519</name>
</gene>
<keyword evidence="2" id="KW-1185">Reference proteome</keyword>
<organism evidence="1 2">
    <name type="scientific">Rhizopus oryzae</name>
    <name type="common">Mucormycosis agent</name>
    <name type="synonym">Rhizopus arrhizus var. delemar</name>
    <dbReference type="NCBI Taxonomy" id="64495"/>
    <lineage>
        <taxon>Eukaryota</taxon>
        <taxon>Fungi</taxon>
        <taxon>Fungi incertae sedis</taxon>
        <taxon>Mucoromycota</taxon>
        <taxon>Mucoromycotina</taxon>
        <taxon>Mucoromycetes</taxon>
        <taxon>Mucorales</taxon>
        <taxon>Mucorineae</taxon>
        <taxon>Rhizopodaceae</taxon>
        <taxon>Rhizopus</taxon>
    </lineage>
</organism>
<sequence>MITLADASTPPLRLPLGTDALRVIAEKNAYVAEETEAWKALAQSTDFPVRGLTTPSSWAAALPAGPPPCN</sequence>
<evidence type="ECO:0000313" key="2">
    <source>
        <dbReference type="Proteomes" id="UP000716291"/>
    </source>
</evidence>
<evidence type="ECO:0000313" key="1">
    <source>
        <dbReference type="EMBL" id="KAG1280541.1"/>
    </source>
</evidence>
<dbReference type="Proteomes" id="UP000716291">
    <property type="component" value="Unassembled WGS sequence"/>
</dbReference>